<sequence length="231" mass="26461">MKVKRILIVEDEENISDILSYSLKKEGYETKIADTGKKALELISSFKPNLIILDLMLPDMNGLDICKDITTMYSIPIIMLTAKSDTIDKVLGLELGADDYITKPFNIREVIARVKSIFRRINLLSDNIKTDIEIVKLDNGLEVNKKEMKVRVDNEIIHLTSKEYELLLYFVDNINTVLTRAQLLDNIWGISFECESRTVDTHIQRLRKKLGKYNCIETVIGTGYKLSSNKI</sequence>
<feature type="modified residue" description="4-aspartylphosphate" evidence="8">
    <location>
        <position position="54"/>
    </location>
</feature>
<dbReference type="SUPFAM" id="SSF46894">
    <property type="entry name" value="C-terminal effector domain of the bipartite response regulators"/>
    <property type="match status" value="1"/>
</dbReference>
<name>A0ABR7K1F5_9FIRM</name>
<dbReference type="InterPro" id="IPR011006">
    <property type="entry name" value="CheY-like_superfamily"/>
</dbReference>
<feature type="domain" description="Response regulatory" evidence="10">
    <location>
        <begin position="5"/>
        <end position="118"/>
    </location>
</feature>
<keyword evidence="4" id="KW-0805">Transcription regulation</keyword>
<dbReference type="Gene3D" id="6.10.250.690">
    <property type="match status" value="1"/>
</dbReference>
<accession>A0ABR7K1F5</accession>
<evidence type="ECO:0000256" key="7">
    <source>
        <dbReference type="ARBA" id="ARBA00024867"/>
    </source>
</evidence>
<protein>
    <recommendedName>
        <fullName evidence="1">Stage 0 sporulation protein A homolog</fullName>
    </recommendedName>
</protein>
<organism evidence="12 13">
    <name type="scientific">Paeniclostridium hominis</name>
    <dbReference type="NCBI Taxonomy" id="2764329"/>
    <lineage>
        <taxon>Bacteria</taxon>
        <taxon>Bacillati</taxon>
        <taxon>Bacillota</taxon>
        <taxon>Clostridia</taxon>
        <taxon>Peptostreptococcales</taxon>
        <taxon>Peptostreptococcaceae</taxon>
        <taxon>Paeniclostridium</taxon>
    </lineage>
</organism>
<evidence type="ECO:0000256" key="8">
    <source>
        <dbReference type="PROSITE-ProRule" id="PRU00169"/>
    </source>
</evidence>
<dbReference type="PROSITE" id="PS51755">
    <property type="entry name" value="OMPR_PHOB"/>
    <property type="match status" value="1"/>
</dbReference>
<dbReference type="Pfam" id="PF00486">
    <property type="entry name" value="Trans_reg_C"/>
    <property type="match status" value="1"/>
</dbReference>
<dbReference type="InterPro" id="IPR016032">
    <property type="entry name" value="Sig_transdc_resp-reg_C-effctor"/>
</dbReference>
<keyword evidence="6" id="KW-0804">Transcription</keyword>
<evidence type="ECO:0000259" key="11">
    <source>
        <dbReference type="PROSITE" id="PS51755"/>
    </source>
</evidence>
<dbReference type="Gene3D" id="1.10.10.10">
    <property type="entry name" value="Winged helix-like DNA-binding domain superfamily/Winged helix DNA-binding domain"/>
    <property type="match status" value="1"/>
</dbReference>
<dbReference type="Gene3D" id="3.40.50.2300">
    <property type="match status" value="1"/>
</dbReference>
<dbReference type="SMART" id="SM00862">
    <property type="entry name" value="Trans_reg_C"/>
    <property type="match status" value="1"/>
</dbReference>
<evidence type="ECO:0000256" key="6">
    <source>
        <dbReference type="ARBA" id="ARBA00023163"/>
    </source>
</evidence>
<reference evidence="12 13" key="1">
    <citation type="submission" date="2020-08" db="EMBL/GenBank/DDBJ databases">
        <authorList>
            <person name="Liu C."/>
            <person name="Sun Q."/>
        </authorList>
    </citation>
    <scope>NUCLEOTIDE SEQUENCE [LARGE SCALE GENOMIC DNA]</scope>
    <source>
        <strain evidence="12 13">NSJ-45</strain>
    </source>
</reference>
<feature type="DNA-binding region" description="OmpR/PhoB-type" evidence="9">
    <location>
        <begin position="132"/>
        <end position="228"/>
    </location>
</feature>
<evidence type="ECO:0000256" key="2">
    <source>
        <dbReference type="ARBA" id="ARBA00022553"/>
    </source>
</evidence>
<evidence type="ECO:0000259" key="10">
    <source>
        <dbReference type="PROSITE" id="PS50110"/>
    </source>
</evidence>
<dbReference type="InterPro" id="IPR039420">
    <property type="entry name" value="WalR-like"/>
</dbReference>
<keyword evidence="5 9" id="KW-0238">DNA-binding</keyword>
<dbReference type="PANTHER" id="PTHR48111:SF40">
    <property type="entry name" value="PHOSPHATE REGULON TRANSCRIPTIONAL REGULATORY PROTEIN PHOB"/>
    <property type="match status" value="1"/>
</dbReference>
<dbReference type="EMBL" id="JACRWD010000001">
    <property type="protein sequence ID" value="MBC6002856.1"/>
    <property type="molecule type" value="Genomic_DNA"/>
</dbReference>
<evidence type="ECO:0000256" key="5">
    <source>
        <dbReference type="ARBA" id="ARBA00023125"/>
    </source>
</evidence>
<dbReference type="SUPFAM" id="SSF52172">
    <property type="entry name" value="CheY-like"/>
    <property type="match status" value="1"/>
</dbReference>
<dbReference type="Proteomes" id="UP000611796">
    <property type="component" value="Unassembled WGS sequence"/>
</dbReference>
<dbReference type="InterPro" id="IPR001867">
    <property type="entry name" value="OmpR/PhoB-type_DNA-bd"/>
</dbReference>
<keyword evidence="2 8" id="KW-0597">Phosphoprotein</keyword>
<evidence type="ECO:0000313" key="12">
    <source>
        <dbReference type="EMBL" id="MBC6002856.1"/>
    </source>
</evidence>
<comment type="function">
    <text evidence="7">May play the central regulatory role in sporulation. It may be an element of the effector pathway responsible for the activation of sporulation genes in response to nutritional stress. Spo0A may act in concert with spo0H (a sigma factor) to control the expression of some genes that are critical to the sporulation process.</text>
</comment>
<evidence type="ECO:0000256" key="9">
    <source>
        <dbReference type="PROSITE-ProRule" id="PRU01091"/>
    </source>
</evidence>
<evidence type="ECO:0000313" key="13">
    <source>
        <dbReference type="Proteomes" id="UP000611796"/>
    </source>
</evidence>
<dbReference type="SMART" id="SM00448">
    <property type="entry name" value="REC"/>
    <property type="match status" value="1"/>
</dbReference>
<keyword evidence="3" id="KW-0902">Two-component regulatory system</keyword>
<dbReference type="CDD" id="cd00383">
    <property type="entry name" value="trans_reg_C"/>
    <property type="match status" value="1"/>
</dbReference>
<comment type="caution">
    <text evidence="12">The sequence shown here is derived from an EMBL/GenBank/DDBJ whole genome shotgun (WGS) entry which is preliminary data.</text>
</comment>
<evidence type="ECO:0000256" key="3">
    <source>
        <dbReference type="ARBA" id="ARBA00023012"/>
    </source>
</evidence>
<proteinExistence type="predicted"/>
<dbReference type="Pfam" id="PF00072">
    <property type="entry name" value="Response_reg"/>
    <property type="match status" value="1"/>
</dbReference>
<keyword evidence="13" id="KW-1185">Reference proteome</keyword>
<gene>
    <name evidence="12" type="ORF">H8891_03500</name>
</gene>
<feature type="domain" description="OmpR/PhoB-type" evidence="11">
    <location>
        <begin position="132"/>
        <end position="228"/>
    </location>
</feature>
<evidence type="ECO:0000256" key="4">
    <source>
        <dbReference type="ARBA" id="ARBA00023015"/>
    </source>
</evidence>
<dbReference type="PROSITE" id="PS50110">
    <property type="entry name" value="RESPONSE_REGULATORY"/>
    <property type="match status" value="1"/>
</dbReference>
<dbReference type="PANTHER" id="PTHR48111">
    <property type="entry name" value="REGULATOR OF RPOS"/>
    <property type="match status" value="1"/>
</dbReference>
<evidence type="ECO:0000256" key="1">
    <source>
        <dbReference type="ARBA" id="ARBA00018672"/>
    </source>
</evidence>
<dbReference type="InterPro" id="IPR036388">
    <property type="entry name" value="WH-like_DNA-bd_sf"/>
</dbReference>
<dbReference type="InterPro" id="IPR001789">
    <property type="entry name" value="Sig_transdc_resp-reg_receiver"/>
</dbReference>